<reference evidence="1" key="1">
    <citation type="submission" date="2024-03" db="EMBL/GenBank/DDBJ databases">
        <authorList>
            <person name="Lin W."/>
            <person name="Li D."/>
            <person name="Tong Y."/>
        </authorList>
    </citation>
    <scope>NUCLEOTIDE SEQUENCE</scope>
</reference>
<name>A0AAX4QFV9_9CAUD</name>
<accession>A0AAX4QFV9</accession>
<organism evidence="1 2">
    <name type="scientific">Microcystis phage Mvi-JY20</name>
    <dbReference type="NCBI Taxonomy" id="3128146"/>
    <lineage>
        <taxon>Viruses</taxon>
        <taxon>Duplodnaviria</taxon>
        <taxon>Heunggongvirae</taxon>
        <taxon>Uroviricota</taxon>
        <taxon>Caudoviricetes</taxon>
    </lineage>
</organism>
<dbReference type="Proteomes" id="UP001459105">
    <property type="component" value="Segment"/>
</dbReference>
<protein>
    <submittedName>
        <fullName evidence="1">Uncharacterized protein</fullName>
    </submittedName>
</protein>
<sequence length="165" mass="18867">MEELSKNGLFEVGAAYSTSLAKGKRFLLRVRDQVSRDLVVELEIEPSDFYLLLASHQDVPASGTIYNSFQTFGKVRERELLKLDVEPIEDAYDKAARNEAIHRALLEHLSKHPLEEGWSVCRDGERLIGASINRFGYVFVQIQRYLDVEPEDERPMEDATFGGYK</sequence>
<dbReference type="EMBL" id="PP438412">
    <property type="protein sequence ID" value="XAI95481.1"/>
    <property type="molecule type" value="Genomic_DNA"/>
</dbReference>
<evidence type="ECO:0000313" key="1">
    <source>
        <dbReference type="EMBL" id="XAI95481.1"/>
    </source>
</evidence>
<proteinExistence type="predicted"/>
<evidence type="ECO:0000313" key="2">
    <source>
        <dbReference type="Proteomes" id="UP001459105"/>
    </source>
</evidence>